<dbReference type="InterPro" id="IPR017441">
    <property type="entry name" value="Protein_kinase_ATP_BS"/>
</dbReference>
<comment type="caution">
    <text evidence="5">The sequence shown here is derived from an EMBL/GenBank/DDBJ whole genome shotgun (WGS) entry which is preliminary data.</text>
</comment>
<dbReference type="PROSITE" id="PS00107">
    <property type="entry name" value="PROTEIN_KINASE_ATP"/>
    <property type="match status" value="1"/>
</dbReference>
<dbReference type="EMBL" id="AUPL01004147">
    <property type="protein sequence ID" value="ESL08154.1"/>
    <property type="molecule type" value="Genomic_DNA"/>
</dbReference>
<evidence type="ECO:0000256" key="1">
    <source>
        <dbReference type="PROSITE-ProRule" id="PRU10141"/>
    </source>
</evidence>
<feature type="coiled-coil region" evidence="2">
    <location>
        <begin position="671"/>
        <end position="698"/>
    </location>
</feature>
<feature type="compositionally biased region" description="Basic and acidic residues" evidence="3">
    <location>
        <begin position="390"/>
        <end position="399"/>
    </location>
</feature>
<dbReference type="OrthoDB" id="252503at2759"/>
<dbReference type="InterPro" id="IPR000719">
    <property type="entry name" value="Prot_kinase_dom"/>
</dbReference>
<dbReference type="GO" id="GO:0004672">
    <property type="term" value="F:protein kinase activity"/>
    <property type="evidence" value="ECO:0007669"/>
    <property type="project" value="InterPro"/>
</dbReference>
<dbReference type="Proteomes" id="UP000031737">
    <property type="component" value="Unassembled WGS sequence"/>
</dbReference>
<dbReference type="Gene3D" id="3.30.200.20">
    <property type="entry name" value="Phosphorylase Kinase, domain 1"/>
    <property type="match status" value="1"/>
</dbReference>
<protein>
    <recommendedName>
        <fullName evidence="4">Protein kinase domain-containing protein</fullName>
    </recommendedName>
</protein>
<dbReference type="AlphaFoldDB" id="A0A061IZP1"/>
<dbReference type="SUPFAM" id="SSF56112">
    <property type="entry name" value="Protein kinase-like (PK-like)"/>
    <property type="match status" value="1"/>
</dbReference>
<dbReference type="Gene3D" id="1.10.510.10">
    <property type="entry name" value="Transferase(Phosphotransferase) domain 1"/>
    <property type="match status" value="1"/>
</dbReference>
<keyword evidence="1" id="KW-0547">Nucleotide-binding</keyword>
<gene>
    <name evidence="5" type="ORF">TRSC58_04147</name>
</gene>
<feature type="compositionally biased region" description="Polar residues" evidence="3">
    <location>
        <begin position="273"/>
        <end position="296"/>
    </location>
</feature>
<keyword evidence="1" id="KW-0067">ATP-binding</keyword>
<feature type="binding site" evidence="1">
    <location>
        <position position="31"/>
    </location>
    <ligand>
        <name>ATP</name>
        <dbReference type="ChEBI" id="CHEBI:30616"/>
    </ligand>
</feature>
<organism evidence="5 6">
    <name type="scientific">Trypanosoma rangeli SC58</name>
    <dbReference type="NCBI Taxonomy" id="429131"/>
    <lineage>
        <taxon>Eukaryota</taxon>
        <taxon>Discoba</taxon>
        <taxon>Euglenozoa</taxon>
        <taxon>Kinetoplastea</taxon>
        <taxon>Metakinetoplastina</taxon>
        <taxon>Trypanosomatida</taxon>
        <taxon>Trypanosomatidae</taxon>
        <taxon>Trypanosoma</taxon>
        <taxon>Herpetosoma</taxon>
    </lineage>
</organism>
<proteinExistence type="predicted"/>
<feature type="region of interest" description="Disordered" evidence="3">
    <location>
        <begin position="337"/>
        <end position="406"/>
    </location>
</feature>
<dbReference type="SMART" id="SM00220">
    <property type="entry name" value="S_TKc"/>
    <property type="match status" value="1"/>
</dbReference>
<feature type="domain" description="Protein kinase" evidence="4">
    <location>
        <begin position="1"/>
        <end position="328"/>
    </location>
</feature>
<keyword evidence="2" id="KW-0175">Coiled coil</keyword>
<evidence type="ECO:0000313" key="6">
    <source>
        <dbReference type="Proteomes" id="UP000031737"/>
    </source>
</evidence>
<accession>A0A061IZP1</accession>
<evidence type="ECO:0000259" key="4">
    <source>
        <dbReference type="PROSITE" id="PS50011"/>
    </source>
</evidence>
<feature type="coiled-coil region" evidence="2">
    <location>
        <begin position="413"/>
        <end position="469"/>
    </location>
</feature>
<dbReference type="GO" id="GO:0005524">
    <property type="term" value="F:ATP binding"/>
    <property type="evidence" value="ECO:0007669"/>
    <property type="project" value="UniProtKB-UniRule"/>
</dbReference>
<keyword evidence="6" id="KW-1185">Reference proteome</keyword>
<dbReference type="VEuPathDB" id="TriTrypDB:TRSC58_04147"/>
<sequence length="772" mass="84906">MLRKKVLGIGASSATILVQDTVANGELRVLKRINVSSWKPSDVTGTYETYKVLLDAHVLSMVELHTVMLQGSFLNTVTTYYPRGDLEAYMEDGSKSPFDEATAVRWLLVIARAVEQVHQLGGGCFYGLSLDRIFFVDDTLEVRVGLPMPRLLYFKWLWDREALGAAVEREYPPEAVNEHRYEAKVSDVWHLGLVGMKLLSAHTSYFSRSTTLRSIIASMMEPSAERRLTLAEVVWELTKLVGGHNLPQLPKALVGPTSPGRCTAPVSCGMTAQATAPSTDNSTADEANEKNGNNVSYELPAQSEVLRTPNTTTRGARARLHSNWHRRAMEQFEELQRLNASSPGRSGACSPTLRRSRSLSSGAGTPPPQSSRNKAATPPASRMLKTPARFTERNSRDSFDNAATRSRTATDMVQNMLREQENELRRREALRQEQKARRWKQQEKEREALNAHQNHLDNMKKIRSNLDEETKHDIRRHINNWRKQRPLLPNGTVIVNKKDGVAVFAPKHGPPPALAVSVTKDHKKELAATTTLDSEGSKKTVPIPTFASSRRPASVPVGLHLSPPRVVPSRCAAIYHESGVGPRTPKTRAMLVSTPPPVGSALTSNDGFSTMSPKTTSHGSLIFPTGKELVGRSPVSLSSANLFDLPLAQRSNEVSQCTSGSNGLPREGSLLPSLNASVENLKNSLAELLANHDRYVEVIDVVNAFVVRPEADRCNPHLNVVFMNTLRSLLGNEQHFLAAAPLCAQLMALQGLLKGPTFVKKGDFCASENSVS</sequence>
<evidence type="ECO:0000256" key="2">
    <source>
        <dbReference type="SAM" id="Coils"/>
    </source>
</evidence>
<dbReference type="PROSITE" id="PS50011">
    <property type="entry name" value="PROTEIN_KINASE_DOM"/>
    <property type="match status" value="1"/>
</dbReference>
<evidence type="ECO:0000313" key="5">
    <source>
        <dbReference type="EMBL" id="ESL08154.1"/>
    </source>
</evidence>
<dbReference type="InterPro" id="IPR011009">
    <property type="entry name" value="Kinase-like_dom_sf"/>
</dbReference>
<name>A0A061IZP1_TRYRA</name>
<feature type="region of interest" description="Disordered" evidence="3">
    <location>
        <begin position="273"/>
        <end position="320"/>
    </location>
</feature>
<evidence type="ECO:0000256" key="3">
    <source>
        <dbReference type="SAM" id="MobiDB-lite"/>
    </source>
</evidence>
<reference evidence="5 6" key="1">
    <citation type="submission" date="2013-07" db="EMBL/GenBank/DDBJ databases">
        <authorList>
            <person name="Stoco P.H."/>
            <person name="Wagner G."/>
            <person name="Gerber A."/>
            <person name="Zaha A."/>
            <person name="Thompson C."/>
            <person name="Bartholomeu D.C."/>
            <person name="Luckemeyer D.D."/>
            <person name="Bahia D."/>
            <person name="Loreto E."/>
            <person name="Prestes E.B."/>
            <person name="Lima F.M."/>
            <person name="Rodrigues-Luiz G."/>
            <person name="Vallejo G.A."/>
            <person name="Filho J.F."/>
            <person name="Monteiro K.M."/>
            <person name="Tyler K.M."/>
            <person name="de Almeida L.G."/>
            <person name="Ortiz M.F."/>
            <person name="Siervo M.A."/>
            <person name="de Moraes M.H."/>
            <person name="Cunha O.L."/>
            <person name="Mendonca-Neto R."/>
            <person name="Silva R."/>
            <person name="Teixeira S.M."/>
            <person name="Murta S.M."/>
            <person name="Sincero T.C."/>
            <person name="Mendes T.A."/>
            <person name="Urmenyi T.P."/>
            <person name="Silva V.G."/>
            <person name="da Rocha W.D."/>
            <person name="Andersson B."/>
            <person name="Romanha A.J."/>
            <person name="Steindel M."/>
            <person name="de Vasconcelos A.T."/>
            <person name="Grisard E.C."/>
        </authorList>
    </citation>
    <scope>NUCLEOTIDE SEQUENCE [LARGE SCALE GENOMIC DNA]</scope>
    <source>
        <strain evidence="5 6">SC58</strain>
    </source>
</reference>